<evidence type="ECO:0000256" key="6">
    <source>
        <dbReference type="PIRNR" id="PIRNR037913"/>
    </source>
</evidence>
<dbReference type="GO" id="GO:0141221">
    <property type="term" value="F:histone deacetylase activity, hydrolytic mechanism"/>
    <property type="evidence" value="ECO:0007669"/>
    <property type="project" value="UniProtKB-EC"/>
</dbReference>
<evidence type="ECO:0000256" key="8">
    <source>
        <dbReference type="PIRSR" id="PIRSR037913-2"/>
    </source>
</evidence>
<evidence type="ECO:0000256" key="9">
    <source>
        <dbReference type="PIRSR" id="PIRSR037913-3"/>
    </source>
</evidence>
<dbReference type="InterPro" id="IPR003084">
    <property type="entry name" value="HDAC_I/II"/>
</dbReference>
<feature type="domain" description="Histone deacetylase" evidence="11">
    <location>
        <begin position="31"/>
        <end position="251"/>
    </location>
</feature>
<dbReference type="PIRSF" id="PIRSF037913">
    <property type="entry name" value="His_deacetylse_1"/>
    <property type="match status" value="1"/>
</dbReference>
<feature type="active site" description="Proton acceptor" evidence="7">
    <location>
        <position position="144"/>
    </location>
</feature>
<feature type="binding site" evidence="8">
    <location>
        <position position="311"/>
    </location>
    <ligand>
        <name>substrate</name>
    </ligand>
</feature>
<keyword evidence="3 6" id="KW-0378">Hydrolase</keyword>
<dbReference type="EC" id="3.5.1.98" evidence="1 6"/>
<comment type="subcellular location">
    <subcellularLocation>
        <location evidence="6">Nucleus</location>
    </subcellularLocation>
</comment>
<dbReference type="EMBL" id="UXUI01009959">
    <property type="protein sequence ID" value="VDD94566.1"/>
    <property type="molecule type" value="Genomic_DNA"/>
</dbReference>
<evidence type="ECO:0000313" key="14">
    <source>
        <dbReference type="WBParaSite" id="EVEC_0000994301-mRNA-1"/>
    </source>
</evidence>
<dbReference type="GO" id="GO:0031507">
    <property type="term" value="P:heterochromatin formation"/>
    <property type="evidence" value="ECO:0007669"/>
    <property type="project" value="TreeGrafter"/>
</dbReference>
<organism evidence="14">
    <name type="scientific">Enterobius vermicularis</name>
    <name type="common">Human pinworm</name>
    <dbReference type="NCBI Taxonomy" id="51028"/>
    <lineage>
        <taxon>Eukaryota</taxon>
        <taxon>Metazoa</taxon>
        <taxon>Ecdysozoa</taxon>
        <taxon>Nematoda</taxon>
        <taxon>Chromadorea</taxon>
        <taxon>Rhabditida</taxon>
        <taxon>Spirurina</taxon>
        <taxon>Oxyuridomorpha</taxon>
        <taxon>Oxyuroidea</taxon>
        <taxon>Oxyuridae</taxon>
        <taxon>Enterobius</taxon>
    </lineage>
</organism>
<keyword evidence="6" id="KW-0804">Transcription</keyword>
<gene>
    <name evidence="12" type="ORF">EVEC_LOCUS9317</name>
</gene>
<keyword evidence="4 6" id="KW-0156">Chromatin regulator</keyword>
<comment type="similarity">
    <text evidence="6">Belongs to the histone deacetylase family. HD Type 1 subfamily.</text>
</comment>
<evidence type="ECO:0000256" key="2">
    <source>
        <dbReference type="ARBA" id="ARBA00022491"/>
    </source>
</evidence>
<keyword evidence="6" id="KW-0805">Transcription regulation</keyword>
<evidence type="ECO:0000259" key="11">
    <source>
        <dbReference type="Pfam" id="PF00850"/>
    </source>
</evidence>
<feature type="binding site" evidence="8">
    <location>
        <position position="152"/>
    </location>
    <ligand>
        <name>substrate</name>
    </ligand>
</feature>
<comment type="catalytic activity">
    <reaction evidence="5 6">
        <text>N(6)-acetyl-L-lysyl-[histone] + H2O = L-lysyl-[histone] + acetate</text>
        <dbReference type="Rhea" id="RHEA:58196"/>
        <dbReference type="Rhea" id="RHEA-COMP:9845"/>
        <dbReference type="Rhea" id="RHEA-COMP:11338"/>
        <dbReference type="ChEBI" id="CHEBI:15377"/>
        <dbReference type="ChEBI" id="CHEBI:29969"/>
        <dbReference type="ChEBI" id="CHEBI:30089"/>
        <dbReference type="ChEBI" id="CHEBI:61930"/>
        <dbReference type="EC" id="3.5.1.98"/>
    </reaction>
</comment>
<feature type="binding site" evidence="8">
    <location>
        <position position="102"/>
    </location>
    <ligand>
        <name>substrate</name>
    </ligand>
</feature>
<dbReference type="OrthoDB" id="1918432at2759"/>
<keyword evidence="2" id="KW-0678">Repressor</keyword>
<name>A0A0N4VGM1_ENTVE</name>
<feature type="binding site" evidence="9">
    <location>
        <position position="181"/>
    </location>
    <ligand>
        <name>a divalent metal cation</name>
        <dbReference type="ChEBI" id="CHEBI:60240"/>
    </ligand>
</feature>
<dbReference type="GO" id="GO:0046872">
    <property type="term" value="F:metal ion binding"/>
    <property type="evidence" value="ECO:0007669"/>
    <property type="project" value="UniProtKB-KW"/>
</dbReference>
<evidence type="ECO:0000313" key="13">
    <source>
        <dbReference type="Proteomes" id="UP000274131"/>
    </source>
</evidence>
<accession>A0A0N4VGM1</accession>
<dbReference type="SUPFAM" id="SSF52768">
    <property type="entry name" value="Arginase/deacetylase"/>
    <property type="match status" value="1"/>
</dbReference>
<evidence type="ECO:0000256" key="10">
    <source>
        <dbReference type="SAM" id="MobiDB-lite"/>
    </source>
</evidence>
<reference evidence="12 13" key="2">
    <citation type="submission" date="2018-10" db="EMBL/GenBank/DDBJ databases">
        <authorList>
            <consortium name="Pathogen Informatics"/>
        </authorList>
    </citation>
    <scope>NUCLEOTIDE SEQUENCE [LARGE SCALE GENOMIC DNA]</scope>
</reference>
<dbReference type="PRINTS" id="PR01271">
    <property type="entry name" value="HISDACETLASE"/>
</dbReference>
<dbReference type="STRING" id="51028.A0A0N4VGM1"/>
<dbReference type="WBParaSite" id="EVEC_0000994301-mRNA-1">
    <property type="protein sequence ID" value="EVEC_0000994301-mRNA-1"/>
    <property type="gene ID" value="EVEC_0000994301"/>
</dbReference>
<keyword evidence="13" id="KW-1185">Reference proteome</keyword>
<sequence length="479" mass="54900">MPTSGVQEHGKRRVAYYYDANIGNYYYGQGHVMKPHRIRMTHHLLLNYGIYRNLEVYRPHPATFEEMTRFHAQDYIMFLRTAAPDNMKSFSKQMLRFNVGEDCPVFDGLYEFCQISCGGSLAAAVKLNKRKADIAINWMGGLHHAKKSEASGFCYSNDIVLGILELLKYHKRDLAVIYDIDVHHGDGVEEAFYTTDRVMTVSFHKYGDFFPGTGELKDIGAGKGKYYSVNVPLKDGITDDSYQSIFVPVMWSRLSERGSFRHIQYDTQRLSLPRIFCPLFLSFKVFIGHGACAQYFRDRHVPLMMLGGGGYTPRNVARCWTYETSIAVNMEVSDDLPYNDYFEYFGPNYRLHIEPSNANNDNTPDFLRRIQEGVMENLRHVAAAPSVQMQPIPDDALKCINHEEVARDNANPDVRLHHSITDGMVADPGEFYDGENEGEDRRNEQSYKRPAAGYEENGAKKLKIEVCFGHQESRYSHFL</sequence>
<evidence type="ECO:0000256" key="3">
    <source>
        <dbReference type="ARBA" id="ARBA00022801"/>
    </source>
</evidence>
<evidence type="ECO:0000313" key="12">
    <source>
        <dbReference type="EMBL" id="VDD94566.1"/>
    </source>
</evidence>
<dbReference type="Gene3D" id="3.40.800.20">
    <property type="entry name" value="Histone deacetylase domain"/>
    <property type="match status" value="2"/>
</dbReference>
<dbReference type="PANTHER" id="PTHR10625">
    <property type="entry name" value="HISTONE DEACETYLASE HDAC1-RELATED"/>
    <property type="match status" value="1"/>
</dbReference>
<evidence type="ECO:0000256" key="7">
    <source>
        <dbReference type="PIRSR" id="PIRSR037913-1"/>
    </source>
</evidence>
<protein>
    <recommendedName>
        <fullName evidence="1 6">Histone deacetylase</fullName>
        <ecNumber evidence="1 6">3.5.1.98</ecNumber>
    </recommendedName>
</protein>
<feature type="region of interest" description="Disordered" evidence="10">
    <location>
        <begin position="425"/>
        <end position="454"/>
    </location>
</feature>
<dbReference type="Proteomes" id="UP000274131">
    <property type="component" value="Unassembled WGS sequence"/>
</dbReference>
<dbReference type="PRINTS" id="PR01270">
    <property type="entry name" value="HDASUPER"/>
</dbReference>
<dbReference type="InterPro" id="IPR000286">
    <property type="entry name" value="HDACs"/>
</dbReference>
<keyword evidence="6" id="KW-0539">Nucleus</keyword>
<evidence type="ECO:0000256" key="1">
    <source>
        <dbReference type="ARBA" id="ARBA00012111"/>
    </source>
</evidence>
<dbReference type="PANTHER" id="PTHR10625:SF29">
    <property type="entry name" value="HISTONE DEACETYLASE 1"/>
    <property type="match status" value="1"/>
</dbReference>
<evidence type="ECO:0000256" key="4">
    <source>
        <dbReference type="ARBA" id="ARBA00022853"/>
    </source>
</evidence>
<dbReference type="AlphaFoldDB" id="A0A0N4VGM1"/>
<feature type="binding site" evidence="9">
    <location>
        <position position="183"/>
    </location>
    <ligand>
        <name>a divalent metal cation</name>
        <dbReference type="ChEBI" id="CHEBI:60240"/>
    </ligand>
</feature>
<dbReference type="GO" id="GO:0016581">
    <property type="term" value="C:NuRD complex"/>
    <property type="evidence" value="ECO:0007669"/>
    <property type="project" value="TreeGrafter"/>
</dbReference>
<dbReference type="InterPro" id="IPR037138">
    <property type="entry name" value="His_deacetylse_dom_sf"/>
</dbReference>
<reference evidence="14" key="1">
    <citation type="submission" date="2017-02" db="UniProtKB">
        <authorList>
            <consortium name="WormBaseParasite"/>
        </authorList>
    </citation>
    <scope>IDENTIFICATION</scope>
</reference>
<proteinExistence type="inferred from homology"/>
<evidence type="ECO:0000256" key="5">
    <source>
        <dbReference type="ARBA" id="ARBA00048287"/>
    </source>
</evidence>
<dbReference type="InterPro" id="IPR023801">
    <property type="entry name" value="His_deacetylse_dom"/>
</dbReference>
<keyword evidence="9" id="KW-0479">Metal-binding</keyword>
<dbReference type="Pfam" id="PF00850">
    <property type="entry name" value="Hist_deacetyl"/>
    <property type="match status" value="1"/>
</dbReference>
<dbReference type="InterPro" id="IPR023696">
    <property type="entry name" value="Ureohydrolase_dom_sf"/>
</dbReference>